<keyword evidence="10 11" id="KW-0539">Nucleus</keyword>
<dbReference type="InterPro" id="IPR000679">
    <property type="entry name" value="Znf_GATA"/>
</dbReference>
<dbReference type="GO" id="GO:0003677">
    <property type="term" value="F:DNA binding"/>
    <property type="evidence" value="ECO:0007669"/>
    <property type="project" value="UniProtKB-KW"/>
</dbReference>
<comment type="similarity">
    <text evidence="2 11">Belongs to the type IV zinc-finger family. Class A subfamily.</text>
</comment>
<dbReference type="InterPro" id="IPR051140">
    <property type="entry name" value="GATA_TF"/>
</dbReference>
<dbReference type="GO" id="GO:0008270">
    <property type="term" value="F:zinc ion binding"/>
    <property type="evidence" value="ECO:0007669"/>
    <property type="project" value="UniProtKB-KW"/>
</dbReference>
<dbReference type="CDD" id="cd00202">
    <property type="entry name" value="ZnF_GATA"/>
    <property type="match status" value="1"/>
</dbReference>
<evidence type="ECO:0000256" key="12">
    <source>
        <dbReference type="PROSITE-ProRule" id="PRU00094"/>
    </source>
</evidence>
<evidence type="ECO:0000256" key="7">
    <source>
        <dbReference type="ARBA" id="ARBA00023125"/>
    </source>
</evidence>
<keyword evidence="9 11" id="KW-0804">Transcription</keyword>
<sequence>MELCSIEARALKSSFLSRMALKMNSQVLLNDDGWSLTGINSVSGDDFHVEELLNLDFLQDKDFQSEGSFSQEEENSSVSRLSSQNRHSNSSSNFSGAGDFDNFLSRELSVPVDELENLEWLSQFVDDSTSGLSLLCPTGSLAEKTRELQDGRILSAGSISVVQKTGVPCFPAPIPGKARSKRSRQNGRAWSLTSSSVSTTSTSSSYGSSTDPVQDTYCFSSVENQLTKKQKRKPAAGTGSFSQTVRRCTHCHVQKTPQWRAGPFGPKTLCNACGVRYKSGRLLPEYRPACSPSFSRDIHSNSHRKVLEMRQKKEISGLVEPGLTPMVPSF</sequence>
<dbReference type="SMART" id="SM00401">
    <property type="entry name" value="ZnF_GATA"/>
    <property type="match status" value="1"/>
</dbReference>
<feature type="domain" description="GATA-type" evidence="14">
    <location>
        <begin position="242"/>
        <end position="278"/>
    </location>
</feature>
<keyword evidence="5" id="KW-0862">Zinc</keyword>
<organism evidence="15 16">
    <name type="scientific">Abeliophyllum distichum</name>
    <dbReference type="NCBI Taxonomy" id="126358"/>
    <lineage>
        <taxon>Eukaryota</taxon>
        <taxon>Viridiplantae</taxon>
        <taxon>Streptophyta</taxon>
        <taxon>Embryophyta</taxon>
        <taxon>Tracheophyta</taxon>
        <taxon>Spermatophyta</taxon>
        <taxon>Magnoliopsida</taxon>
        <taxon>eudicotyledons</taxon>
        <taxon>Gunneridae</taxon>
        <taxon>Pentapetalae</taxon>
        <taxon>asterids</taxon>
        <taxon>lamiids</taxon>
        <taxon>Lamiales</taxon>
        <taxon>Oleaceae</taxon>
        <taxon>Forsythieae</taxon>
        <taxon>Abeliophyllum</taxon>
    </lineage>
</organism>
<dbReference type="FunFam" id="3.30.50.10:FF:000018">
    <property type="entry name" value="GATA transcription factor"/>
    <property type="match status" value="1"/>
</dbReference>
<dbReference type="SUPFAM" id="SSF57716">
    <property type="entry name" value="Glucocorticoid receptor-like (DNA-binding domain)"/>
    <property type="match status" value="1"/>
</dbReference>
<keyword evidence="8 11" id="KW-0010">Activator</keyword>
<protein>
    <recommendedName>
        <fullName evidence="11">GATA transcription factor</fullName>
    </recommendedName>
</protein>
<evidence type="ECO:0000256" key="9">
    <source>
        <dbReference type="ARBA" id="ARBA00023163"/>
    </source>
</evidence>
<keyword evidence="4 12" id="KW-0863">Zinc-finger</keyword>
<dbReference type="Gene3D" id="3.30.50.10">
    <property type="entry name" value="Erythroid Transcription Factor GATA-1, subunit A"/>
    <property type="match status" value="1"/>
</dbReference>
<evidence type="ECO:0000256" key="5">
    <source>
        <dbReference type="ARBA" id="ARBA00022833"/>
    </source>
</evidence>
<evidence type="ECO:0000256" key="11">
    <source>
        <dbReference type="PIRNR" id="PIRNR016992"/>
    </source>
</evidence>
<comment type="function">
    <text evidence="11">Transcriptional activator that specifically binds 5'-GATA-3' or 5'-GAT-3' motifs within gene promoters.</text>
</comment>
<keyword evidence="7 11" id="KW-0238">DNA-binding</keyword>
<comment type="caution">
    <text evidence="15">The sequence shown here is derived from an EMBL/GenBank/DDBJ whole genome shotgun (WGS) entry which is preliminary data.</text>
</comment>
<keyword evidence="16" id="KW-1185">Reference proteome</keyword>
<dbReference type="InterPro" id="IPR016679">
    <property type="entry name" value="TF_GATA_pln"/>
</dbReference>
<feature type="region of interest" description="Disordered" evidence="13">
    <location>
        <begin position="172"/>
        <end position="211"/>
    </location>
</feature>
<dbReference type="EMBL" id="JBFOLK010000005">
    <property type="protein sequence ID" value="KAL2512354.1"/>
    <property type="molecule type" value="Genomic_DNA"/>
</dbReference>
<dbReference type="AlphaFoldDB" id="A0ABD1THY8"/>
<proteinExistence type="inferred from homology"/>
<dbReference type="PROSITE" id="PS00344">
    <property type="entry name" value="GATA_ZN_FINGER_1"/>
    <property type="match status" value="1"/>
</dbReference>
<evidence type="ECO:0000256" key="4">
    <source>
        <dbReference type="ARBA" id="ARBA00022771"/>
    </source>
</evidence>
<evidence type="ECO:0000256" key="13">
    <source>
        <dbReference type="SAM" id="MobiDB-lite"/>
    </source>
</evidence>
<evidence type="ECO:0000256" key="8">
    <source>
        <dbReference type="ARBA" id="ARBA00023159"/>
    </source>
</evidence>
<accession>A0ABD1THY8</accession>
<evidence type="ECO:0000259" key="14">
    <source>
        <dbReference type="PROSITE" id="PS50114"/>
    </source>
</evidence>
<evidence type="ECO:0000256" key="2">
    <source>
        <dbReference type="ARBA" id="ARBA00005694"/>
    </source>
</evidence>
<evidence type="ECO:0000313" key="15">
    <source>
        <dbReference type="EMBL" id="KAL2512354.1"/>
    </source>
</evidence>
<evidence type="ECO:0000256" key="3">
    <source>
        <dbReference type="ARBA" id="ARBA00022723"/>
    </source>
</evidence>
<feature type="compositionally biased region" description="Low complexity" evidence="13">
    <location>
        <begin position="191"/>
        <end position="210"/>
    </location>
</feature>
<dbReference type="Pfam" id="PF00320">
    <property type="entry name" value="GATA"/>
    <property type="match status" value="1"/>
</dbReference>
<feature type="region of interest" description="Disordered" evidence="13">
    <location>
        <begin position="66"/>
        <end position="94"/>
    </location>
</feature>
<dbReference type="PANTHER" id="PTHR45658">
    <property type="entry name" value="GATA TRANSCRIPTION FACTOR"/>
    <property type="match status" value="1"/>
</dbReference>
<name>A0ABD1THY8_9LAMI</name>
<dbReference type="InterPro" id="IPR013088">
    <property type="entry name" value="Znf_NHR/GATA"/>
</dbReference>
<dbReference type="PROSITE" id="PS50114">
    <property type="entry name" value="GATA_ZN_FINGER_2"/>
    <property type="match status" value="1"/>
</dbReference>
<gene>
    <name evidence="15" type="ORF">Adt_17954</name>
</gene>
<evidence type="ECO:0000256" key="1">
    <source>
        <dbReference type="ARBA" id="ARBA00004123"/>
    </source>
</evidence>
<reference evidence="16" key="1">
    <citation type="submission" date="2024-07" db="EMBL/GenBank/DDBJ databases">
        <title>Two chromosome-level genome assemblies of Korean endemic species Abeliophyllum distichum and Forsythia ovata (Oleaceae).</title>
        <authorList>
            <person name="Jang H."/>
        </authorList>
    </citation>
    <scope>NUCLEOTIDE SEQUENCE [LARGE SCALE GENOMIC DNA]</scope>
</reference>
<keyword evidence="3" id="KW-0479">Metal-binding</keyword>
<evidence type="ECO:0000256" key="6">
    <source>
        <dbReference type="ARBA" id="ARBA00023015"/>
    </source>
</evidence>
<dbReference type="GO" id="GO:0005634">
    <property type="term" value="C:nucleus"/>
    <property type="evidence" value="ECO:0007669"/>
    <property type="project" value="UniProtKB-SubCell"/>
</dbReference>
<keyword evidence="6 11" id="KW-0805">Transcription regulation</keyword>
<evidence type="ECO:0000256" key="10">
    <source>
        <dbReference type="ARBA" id="ARBA00023242"/>
    </source>
</evidence>
<dbReference type="PANTHER" id="PTHR45658:SF41">
    <property type="entry name" value="GATA TRANSCRIPTION FACTOR 3"/>
    <property type="match status" value="1"/>
</dbReference>
<evidence type="ECO:0000313" key="16">
    <source>
        <dbReference type="Proteomes" id="UP001604336"/>
    </source>
</evidence>
<dbReference type="PIRSF" id="PIRSF016992">
    <property type="entry name" value="TF_GATA_plant"/>
    <property type="match status" value="1"/>
</dbReference>
<dbReference type="Proteomes" id="UP001604336">
    <property type="component" value="Unassembled WGS sequence"/>
</dbReference>
<comment type="subcellular location">
    <subcellularLocation>
        <location evidence="1 11">Nucleus</location>
    </subcellularLocation>
</comment>